<dbReference type="InterPro" id="IPR036291">
    <property type="entry name" value="NAD(P)-bd_dom_sf"/>
</dbReference>
<dbReference type="SUPFAM" id="SSF51735">
    <property type="entry name" value="NAD(P)-binding Rossmann-fold domains"/>
    <property type="match status" value="1"/>
</dbReference>
<protein>
    <submittedName>
        <fullName evidence="2">NmrA family transcriptional regulator</fullName>
    </submittedName>
</protein>
<dbReference type="Gene3D" id="3.40.50.720">
    <property type="entry name" value="NAD(P)-binding Rossmann-like Domain"/>
    <property type="match status" value="1"/>
</dbReference>
<dbReference type="PANTHER" id="PTHR43162">
    <property type="match status" value="1"/>
</dbReference>
<dbReference type="Pfam" id="PF05368">
    <property type="entry name" value="NmrA"/>
    <property type="match status" value="1"/>
</dbReference>
<keyword evidence="3" id="KW-1185">Reference proteome</keyword>
<reference evidence="3" key="1">
    <citation type="submission" date="2017-07" db="EMBL/GenBank/DDBJ databases">
        <title>Comparative genome mining reveals phylogenetic distribution patterns of secondary metabolites in Amycolatopsis.</title>
        <authorList>
            <person name="Adamek M."/>
            <person name="Alanjary M."/>
            <person name="Sales-Ortells H."/>
            <person name="Goodfellow M."/>
            <person name="Bull A.T."/>
            <person name="Kalinowski J."/>
            <person name="Ziemert N."/>
        </authorList>
    </citation>
    <scope>NUCLEOTIDE SEQUENCE [LARGE SCALE GENOMIC DNA]</scope>
    <source>
        <strain evidence="3">H5</strain>
    </source>
</reference>
<dbReference type="RefSeq" id="WP_093947830.1">
    <property type="nucleotide sequence ID" value="NZ_NMUL01000010.1"/>
</dbReference>
<dbReference type="EMBL" id="NMUL01000010">
    <property type="protein sequence ID" value="OXM68508.1"/>
    <property type="molecule type" value="Genomic_DNA"/>
</dbReference>
<proteinExistence type="predicted"/>
<evidence type="ECO:0000313" key="3">
    <source>
        <dbReference type="Proteomes" id="UP000215199"/>
    </source>
</evidence>
<dbReference type="Proteomes" id="UP000215199">
    <property type="component" value="Unassembled WGS sequence"/>
</dbReference>
<organism evidence="2 3">
    <name type="scientific">Amycolatopsis vastitatis</name>
    <dbReference type="NCBI Taxonomy" id="1905142"/>
    <lineage>
        <taxon>Bacteria</taxon>
        <taxon>Bacillati</taxon>
        <taxon>Actinomycetota</taxon>
        <taxon>Actinomycetes</taxon>
        <taxon>Pseudonocardiales</taxon>
        <taxon>Pseudonocardiaceae</taxon>
        <taxon>Amycolatopsis</taxon>
    </lineage>
</organism>
<feature type="domain" description="NmrA-like" evidence="1">
    <location>
        <begin position="2"/>
        <end position="261"/>
    </location>
</feature>
<dbReference type="InterPro" id="IPR008030">
    <property type="entry name" value="NmrA-like"/>
</dbReference>
<name>A0A229TBG8_9PSEU</name>
<dbReference type="Gene3D" id="3.90.25.10">
    <property type="entry name" value="UDP-galactose 4-epimerase, domain 1"/>
    <property type="match status" value="1"/>
</dbReference>
<comment type="caution">
    <text evidence="2">The sequence shown here is derived from an EMBL/GenBank/DDBJ whole genome shotgun (WGS) entry which is preliminary data.</text>
</comment>
<gene>
    <name evidence="2" type="ORF">CF165_13460</name>
</gene>
<accession>A0A229TBG8</accession>
<dbReference type="InterPro" id="IPR051604">
    <property type="entry name" value="Ergot_Alk_Oxidoreductase"/>
</dbReference>
<dbReference type="AlphaFoldDB" id="A0A229TBG8"/>
<dbReference type="PANTHER" id="PTHR43162:SF1">
    <property type="entry name" value="PRESTALK A DIFFERENTIATION PROTEIN A"/>
    <property type="match status" value="1"/>
</dbReference>
<sequence>MIVVTAPTGTIGSQVVGNVLAAGQPVRVIVRDPAKLSPGVRENVEVVRGSHGDPDVLAEAFADADAVFWLVPPAPDAPSVEAAYVGFSRPAAEAIAKYDVGHVVGISALGRGTDLAEHAGLVTGSLHMDDLIAGTGTNYRALVMPSFMENLLNSVRAIKTQGLLTSVISGDRKLPTVASRDIAAIAARLLVERDWSGFEEVAVLGPEELSFEDMAAVVSDVVGEPIRFEQITPQVLTSRLTGFGMGVPLAQGMADMMVAKDGGLDNAAEADPAFETPTTFRQWCEDVFKPAYEAV</sequence>
<dbReference type="OrthoDB" id="4632815at2"/>
<evidence type="ECO:0000313" key="2">
    <source>
        <dbReference type="EMBL" id="OXM68508.1"/>
    </source>
</evidence>
<evidence type="ECO:0000259" key="1">
    <source>
        <dbReference type="Pfam" id="PF05368"/>
    </source>
</evidence>